<organism evidence="2 3">
    <name type="scientific">Bodo saltans</name>
    <name type="common">Flagellated protozoan</name>
    <dbReference type="NCBI Taxonomy" id="75058"/>
    <lineage>
        <taxon>Eukaryota</taxon>
        <taxon>Discoba</taxon>
        <taxon>Euglenozoa</taxon>
        <taxon>Kinetoplastea</taxon>
        <taxon>Metakinetoplastina</taxon>
        <taxon>Eubodonida</taxon>
        <taxon>Bodonidae</taxon>
        <taxon>Bodo</taxon>
    </lineage>
</organism>
<evidence type="ECO:0000313" key="2">
    <source>
        <dbReference type="EMBL" id="CUG05090.1"/>
    </source>
</evidence>
<dbReference type="Proteomes" id="UP000051952">
    <property type="component" value="Unassembled WGS sequence"/>
</dbReference>
<dbReference type="OMA" id="QGQWIRQ"/>
<feature type="chain" id="PRO_5006621599" evidence="1">
    <location>
        <begin position="23"/>
        <end position="281"/>
    </location>
</feature>
<reference evidence="3" key="1">
    <citation type="submission" date="2015-09" db="EMBL/GenBank/DDBJ databases">
        <authorList>
            <consortium name="Pathogen Informatics"/>
        </authorList>
    </citation>
    <scope>NUCLEOTIDE SEQUENCE [LARGE SCALE GENOMIC DNA]</scope>
    <source>
        <strain evidence="3">Lake Konstanz</strain>
    </source>
</reference>
<keyword evidence="1" id="KW-0732">Signal</keyword>
<gene>
    <name evidence="2" type="ORF">BSAL_70765</name>
</gene>
<protein>
    <submittedName>
        <fullName evidence="2">Membrane-associated protein, putative</fullName>
    </submittedName>
</protein>
<name>A0A0S4IVP5_BODSA</name>
<dbReference type="EMBL" id="CYKH01000531">
    <property type="protein sequence ID" value="CUG05090.1"/>
    <property type="molecule type" value="Genomic_DNA"/>
</dbReference>
<dbReference type="PANTHER" id="PTHR36058">
    <property type="entry name" value="NUCLEOPHOSMIN"/>
    <property type="match status" value="1"/>
</dbReference>
<dbReference type="PANTHER" id="PTHR36058:SF1">
    <property type="entry name" value="NUCLEOPHOSMIN"/>
    <property type="match status" value="1"/>
</dbReference>
<dbReference type="OrthoDB" id="271487at2759"/>
<accession>A0A0S4IVP5</accession>
<feature type="signal peptide" evidence="1">
    <location>
        <begin position="1"/>
        <end position="22"/>
    </location>
</feature>
<sequence>MSTCVWVIGVVLWLFVYHAVSAKKEKLTFNSYGPAVERRHSCEICRTLVVEAYPIAEELHKNASRRGYALREEEVLSKVTEAICNPFVKAGQWIRLVHIKANEKTLQTVLEPLEFYSQCKRDCTTVANSCSSVVDTDYGDDLPGLLLKLKPVEVIDEAVCKRICIDTTAVRTKPLSAKMIKEIAAEVPVEIDKKNLDIEEIMDDMERARGGYGGAPKMDVFSRDEMMDVQRAILERDGSKLRDLDPSAEDLSDEELEYLQRMYAGEGDGGEEYPTELGEDL</sequence>
<dbReference type="AlphaFoldDB" id="A0A0S4IVP5"/>
<evidence type="ECO:0000256" key="1">
    <source>
        <dbReference type="SAM" id="SignalP"/>
    </source>
</evidence>
<proteinExistence type="predicted"/>
<evidence type="ECO:0000313" key="3">
    <source>
        <dbReference type="Proteomes" id="UP000051952"/>
    </source>
</evidence>
<keyword evidence="3" id="KW-1185">Reference proteome</keyword>
<dbReference type="VEuPathDB" id="TriTrypDB:BSAL_70765"/>